<dbReference type="PANTHER" id="PTHR14690:SF0">
    <property type="entry name" value="IQ MOTIF CONTAINING WITH AAA DOMAIN 1"/>
    <property type="match status" value="1"/>
</dbReference>
<feature type="region of interest" description="Disordered" evidence="1">
    <location>
        <begin position="1"/>
        <end position="33"/>
    </location>
</feature>
<dbReference type="InterPro" id="IPR052267">
    <property type="entry name" value="N-DRC_Component"/>
</dbReference>
<dbReference type="Proteomes" id="UP000095280">
    <property type="component" value="Unplaced"/>
</dbReference>
<evidence type="ECO:0000313" key="4">
    <source>
        <dbReference type="WBParaSite" id="maker-uti_cns_0018486-snap-gene-0.1-mRNA-1"/>
    </source>
</evidence>
<organism evidence="3 4">
    <name type="scientific">Macrostomum lignano</name>
    <dbReference type="NCBI Taxonomy" id="282301"/>
    <lineage>
        <taxon>Eukaryota</taxon>
        <taxon>Metazoa</taxon>
        <taxon>Spiralia</taxon>
        <taxon>Lophotrochozoa</taxon>
        <taxon>Platyhelminthes</taxon>
        <taxon>Rhabditophora</taxon>
        <taxon>Macrostomorpha</taxon>
        <taxon>Macrostomida</taxon>
        <taxon>Macrostomidae</taxon>
        <taxon>Macrostomum</taxon>
    </lineage>
</organism>
<feature type="compositionally biased region" description="Basic and acidic residues" evidence="1">
    <location>
        <begin position="20"/>
        <end position="33"/>
    </location>
</feature>
<dbReference type="GO" id="GO:0005524">
    <property type="term" value="F:ATP binding"/>
    <property type="evidence" value="ECO:0007669"/>
    <property type="project" value="InterPro"/>
</dbReference>
<dbReference type="AlphaFoldDB" id="A0A1I8IX50"/>
<proteinExistence type="predicted"/>
<keyword evidence="3" id="KW-1185">Reference proteome</keyword>
<reference evidence="4" key="1">
    <citation type="submission" date="2016-11" db="UniProtKB">
        <authorList>
            <consortium name="WormBaseParasite"/>
        </authorList>
    </citation>
    <scope>IDENTIFICATION</scope>
</reference>
<feature type="region of interest" description="Disordered" evidence="1">
    <location>
        <begin position="102"/>
        <end position="161"/>
    </location>
</feature>
<sequence>TPPAQFLTSQKSAAQVAHAKAQEERRATQAAHRQEFEQALVSIRNQLMETEGSDMQETMQAQIRQWFIECRDATGKFPDYPEGEQGSAELFKQKSLADLENEINKDDNKESRLGEASVGSGGGREGARKGGGKGAKKSGGASQGREARQRRRRIWRHRDETDNFQQRFDPELIKEEKRIEVEREVRVQVDELMRQELRGLKMAIDKEKVPRVLISDYEGEYNYLGTTLKQANIEPMPSLADVRRTVTELACLPLGSEVVHRSAPLVKSLLLAGPGGVGKRMLVDAVCTETGANLIDLSAENLAGRYPGKDGLRRLMHLVFKVGKALQPSVLFIEDCDMMFRKKAPKGEAPDPKRLKKELPKAMKNIKAEDRILLIGTSRTPWEAEQKPFCALYQRILLIPRPDYASRHCE</sequence>
<protein>
    <submittedName>
        <fullName evidence="4">ATPase_AAA_core domain-containing protein</fullName>
    </submittedName>
</protein>
<dbReference type="Pfam" id="PF00004">
    <property type="entry name" value="AAA"/>
    <property type="match status" value="1"/>
</dbReference>
<feature type="compositionally biased region" description="Polar residues" evidence="1">
    <location>
        <begin position="1"/>
        <end position="13"/>
    </location>
</feature>
<feature type="domain" description="ATPase AAA-type core" evidence="2">
    <location>
        <begin position="269"/>
        <end position="385"/>
    </location>
</feature>
<dbReference type="Gene3D" id="3.40.50.300">
    <property type="entry name" value="P-loop containing nucleotide triphosphate hydrolases"/>
    <property type="match status" value="1"/>
</dbReference>
<dbReference type="PANTHER" id="PTHR14690">
    <property type="entry name" value="IQ MOTIF CONTAINING WITH AAA DOMAIN 1"/>
    <property type="match status" value="1"/>
</dbReference>
<dbReference type="WBParaSite" id="maker-uti_cns_0018486-snap-gene-0.1-mRNA-1">
    <property type="protein sequence ID" value="maker-uti_cns_0018486-snap-gene-0.1-mRNA-1"/>
    <property type="gene ID" value="maker-uti_cns_0018486-snap-gene-0.1"/>
</dbReference>
<dbReference type="GO" id="GO:0016887">
    <property type="term" value="F:ATP hydrolysis activity"/>
    <property type="evidence" value="ECO:0007669"/>
    <property type="project" value="InterPro"/>
</dbReference>
<name>A0A1I8IX50_9PLAT</name>
<dbReference type="InterPro" id="IPR027417">
    <property type="entry name" value="P-loop_NTPase"/>
</dbReference>
<accession>A0A1I8IX50</accession>
<evidence type="ECO:0000259" key="2">
    <source>
        <dbReference type="Pfam" id="PF00004"/>
    </source>
</evidence>
<evidence type="ECO:0000256" key="1">
    <source>
        <dbReference type="SAM" id="MobiDB-lite"/>
    </source>
</evidence>
<dbReference type="SUPFAM" id="SSF52540">
    <property type="entry name" value="P-loop containing nucleoside triphosphate hydrolases"/>
    <property type="match status" value="1"/>
</dbReference>
<dbReference type="InterPro" id="IPR003959">
    <property type="entry name" value="ATPase_AAA_core"/>
</dbReference>
<feature type="compositionally biased region" description="Basic and acidic residues" evidence="1">
    <location>
        <begin position="102"/>
        <end position="113"/>
    </location>
</feature>
<evidence type="ECO:0000313" key="3">
    <source>
        <dbReference type="Proteomes" id="UP000095280"/>
    </source>
</evidence>